<dbReference type="RefSeq" id="WP_386101607.1">
    <property type="nucleotide sequence ID" value="NZ_JBHUOZ010000003.1"/>
</dbReference>
<reference evidence="3" key="1">
    <citation type="journal article" date="2019" name="Int. J. Syst. Evol. Microbiol.">
        <title>The Global Catalogue of Microorganisms (GCM) 10K type strain sequencing project: providing services to taxonomists for standard genome sequencing and annotation.</title>
        <authorList>
            <consortium name="The Broad Institute Genomics Platform"/>
            <consortium name="The Broad Institute Genome Sequencing Center for Infectious Disease"/>
            <person name="Wu L."/>
            <person name="Ma J."/>
        </authorList>
    </citation>
    <scope>NUCLEOTIDE SEQUENCE [LARGE SCALE GENOMIC DNA]</scope>
    <source>
        <strain evidence="3">KCTC 23299</strain>
    </source>
</reference>
<dbReference type="Gene3D" id="1.20.1260.10">
    <property type="match status" value="1"/>
</dbReference>
<dbReference type="PANTHER" id="PTHR38593:SF1">
    <property type="entry name" value="BLR2558 PROTEIN"/>
    <property type="match status" value="1"/>
</dbReference>
<evidence type="ECO:0000259" key="1">
    <source>
        <dbReference type="Pfam" id="PF13628"/>
    </source>
</evidence>
<name>A0ABW6AAZ5_9BACT</name>
<gene>
    <name evidence="2" type="ORF">ACFS6H_16825</name>
</gene>
<accession>A0ABW6AAZ5</accession>
<organism evidence="2 3">
    <name type="scientific">Terrimonas rubra</name>
    <dbReference type="NCBI Taxonomy" id="1035890"/>
    <lineage>
        <taxon>Bacteria</taxon>
        <taxon>Pseudomonadati</taxon>
        <taxon>Bacteroidota</taxon>
        <taxon>Chitinophagia</taxon>
        <taxon>Chitinophagales</taxon>
        <taxon>Chitinophagaceae</taxon>
        <taxon>Terrimonas</taxon>
    </lineage>
</organism>
<evidence type="ECO:0000313" key="3">
    <source>
        <dbReference type="Proteomes" id="UP001597511"/>
    </source>
</evidence>
<feature type="domain" description="DUF4142" evidence="1">
    <location>
        <begin position="49"/>
        <end position="183"/>
    </location>
</feature>
<evidence type="ECO:0000313" key="2">
    <source>
        <dbReference type="EMBL" id="MFD2921393.1"/>
    </source>
</evidence>
<dbReference type="InterPro" id="IPR025419">
    <property type="entry name" value="DUF4142"/>
</dbReference>
<keyword evidence="3" id="KW-1185">Reference proteome</keyword>
<proteinExistence type="predicted"/>
<dbReference type="EMBL" id="JBHUOZ010000003">
    <property type="protein sequence ID" value="MFD2921393.1"/>
    <property type="molecule type" value="Genomic_DNA"/>
</dbReference>
<protein>
    <submittedName>
        <fullName evidence="2">DUF4142 domain-containing protein</fullName>
    </submittedName>
</protein>
<dbReference type="PANTHER" id="PTHR38593">
    <property type="entry name" value="BLR2558 PROTEIN"/>
    <property type="match status" value="1"/>
</dbReference>
<dbReference type="Proteomes" id="UP001597511">
    <property type="component" value="Unassembled WGS sequence"/>
</dbReference>
<comment type="caution">
    <text evidence="2">The sequence shown here is derived from an EMBL/GenBank/DDBJ whole genome shotgun (WGS) entry which is preliminary data.</text>
</comment>
<sequence length="188" mass="20622">MQGSILFLGFTLLVLPACSELPDWSKNKNGDVATEHEFSNNETEAAVNTSKFLAQIAAYSASEMKVGQLAEKRATRNSVKDFAAEMVHSQRGVNAAVKQLEQQIQINIAALPSPDNKPVPIAFNTKKRTGFDRAFMDAVITNHKKAIELLVGATGENIDLDIKILITEVLPQLQVHLVQAETIRNELP</sequence>
<dbReference type="Pfam" id="PF13628">
    <property type="entry name" value="DUF4142"/>
    <property type="match status" value="1"/>
</dbReference>
<dbReference type="InterPro" id="IPR012347">
    <property type="entry name" value="Ferritin-like"/>
</dbReference>